<comment type="similarity">
    <text evidence="2 6">Belongs to the FPP/GGPP synthase family.</text>
</comment>
<dbReference type="InterPro" id="IPR000092">
    <property type="entry name" value="Polyprenyl_synt"/>
</dbReference>
<keyword evidence="5" id="KW-0460">Magnesium</keyword>
<dbReference type="SUPFAM" id="SSF48576">
    <property type="entry name" value="Terpenoid synthases"/>
    <property type="match status" value="1"/>
</dbReference>
<organism evidence="7 8">
    <name type="scientific">Candidatus Amesbacteria bacterium RIFCSPHIGHO2_01_FULL_48_32b</name>
    <dbReference type="NCBI Taxonomy" id="1797253"/>
    <lineage>
        <taxon>Bacteria</taxon>
        <taxon>Candidatus Amesiibacteriota</taxon>
    </lineage>
</organism>
<proteinExistence type="inferred from homology"/>
<evidence type="ECO:0000256" key="2">
    <source>
        <dbReference type="ARBA" id="ARBA00006706"/>
    </source>
</evidence>
<dbReference type="InterPro" id="IPR008949">
    <property type="entry name" value="Isoprenoid_synthase_dom_sf"/>
</dbReference>
<dbReference type="Proteomes" id="UP000178176">
    <property type="component" value="Unassembled WGS sequence"/>
</dbReference>
<evidence type="ECO:0000313" key="7">
    <source>
        <dbReference type="EMBL" id="OGC92643.1"/>
    </source>
</evidence>
<dbReference type="GO" id="GO:0046872">
    <property type="term" value="F:metal ion binding"/>
    <property type="evidence" value="ECO:0007669"/>
    <property type="project" value="UniProtKB-KW"/>
</dbReference>
<sequence>MNLGQKAKKTLEEFVPEIDKRIAKYFDEEVKRGFGFSERQKKVVRQALEHACELITRPQKHLRGSFVKYGYALGGGEIGEKIWKAAVAVEMTHGALLMHDDFMDQDELRRGGPTTHKYYQQIFDGNSHLAESMAVSVGDAVLCLGFELLESCGSPEATRQMLRAIANTGHGQAYDVSLEAFKNWTEEDVMALHRAKTAIYTYENPLFIGVHLGGIEDSKVIKILRDYAMDGGVAFQLQDDILGVFGKPEKTGKSADSDLKQGKCTLLALKAWDRPEVHKVWGKMDASREDLDAAKKAIMDCGAYEYSKKLAREYAGKAAGTAEKLRRLDLNRDAIDYIQGIAEYMVEREV</sequence>
<dbReference type="GO" id="GO:0004659">
    <property type="term" value="F:prenyltransferase activity"/>
    <property type="evidence" value="ECO:0007669"/>
    <property type="project" value="InterPro"/>
</dbReference>
<dbReference type="GO" id="GO:0008299">
    <property type="term" value="P:isoprenoid biosynthetic process"/>
    <property type="evidence" value="ECO:0007669"/>
    <property type="project" value="InterPro"/>
</dbReference>
<evidence type="ECO:0000256" key="3">
    <source>
        <dbReference type="ARBA" id="ARBA00022679"/>
    </source>
</evidence>
<dbReference type="CDD" id="cd00685">
    <property type="entry name" value="Trans_IPPS_HT"/>
    <property type="match status" value="1"/>
</dbReference>
<gene>
    <name evidence="7" type="ORF">A2876_03090</name>
</gene>
<accession>A0A1F4YHE3</accession>
<dbReference type="InterPro" id="IPR033749">
    <property type="entry name" value="Polyprenyl_synt_CS"/>
</dbReference>
<comment type="caution">
    <text evidence="7">The sequence shown here is derived from an EMBL/GenBank/DDBJ whole genome shotgun (WGS) entry which is preliminary data.</text>
</comment>
<evidence type="ECO:0008006" key="9">
    <source>
        <dbReference type="Google" id="ProtNLM"/>
    </source>
</evidence>
<comment type="cofactor">
    <cofactor evidence="1">
        <name>Mg(2+)</name>
        <dbReference type="ChEBI" id="CHEBI:18420"/>
    </cofactor>
</comment>
<dbReference type="SFLD" id="SFLDS00005">
    <property type="entry name" value="Isoprenoid_Synthase_Type_I"/>
    <property type="match status" value="1"/>
</dbReference>
<name>A0A1F4YHE3_9BACT</name>
<keyword evidence="4" id="KW-0479">Metal-binding</keyword>
<dbReference type="Pfam" id="PF00348">
    <property type="entry name" value="polyprenyl_synt"/>
    <property type="match status" value="1"/>
</dbReference>
<evidence type="ECO:0000256" key="6">
    <source>
        <dbReference type="RuleBase" id="RU004466"/>
    </source>
</evidence>
<keyword evidence="3 6" id="KW-0808">Transferase</keyword>
<reference evidence="7 8" key="1">
    <citation type="journal article" date="2016" name="Nat. Commun.">
        <title>Thousands of microbial genomes shed light on interconnected biogeochemical processes in an aquifer system.</title>
        <authorList>
            <person name="Anantharaman K."/>
            <person name="Brown C.T."/>
            <person name="Hug L.A."/>
            <person name="Sharon I."/>
            <person name="Castelle C.J."/>
            <person name="Probst A.J."/>
            <person name="Thomas B.C."/>
            <person name="Singh A."/>
            <person name="Wilkins M.J."/>
            <person name="Karaoz U."/>
            <person name="Brodie E.L."/>
            <person name="Williams K.H."/>
            <person name="Hubbard S.S."/>
            <person name="Banfield J.F."/>
        </authorList>
    </citation>
    <scope>NUCLEOTIDE SEQUENCE [LARGE SCALE GENOMIC DNA]</scope>
</reference>
<dbReference type="PROSITE" id="PS00723">
    <property type="entry name" value="POLYPRENYL_SYNTHASE_1"/>
    <property type="match status" value="1"/>
</dbReference>
<evidence type="ECO:0000256" key="4">
    <source>
        <dbReference type="ARBA" id="ARBA00022723"/>
    </source>
</evidence>
<evidence type="ECO:0000313" key="8">
    <source>
        <dbReference type="Proteomes" id="UP000178176"/>
    </source>
</evidence>
<dbReference type="AlphaFoldDB" id="A0A1F4YHE3"/>
<dbReference type="EMBL" id="MEXH01000011">
    <property type="protein sequence ID" value="OGC92643.1"/>
    <property type="molecule type" value="Genomic_DNA"/>
</dbReference>
<dbReference type="PANTHER" id="PTHR12001">
    <property type="entry name" value="GERANYLGERANYL PYROPHOSPHATE SYNTHASE"/>
    <property type="match status" value="1"/>
</dbReference>
<evidence type="ECO:0000256" key="5">
    <source>
        <dbReference type="ARBA" id="ARBA00022842"/>
    </source>
</evidence>
<dbReference type="Gene3D" id="1.10.600.10">
    <property type="entry name" value="Farnesyl Diphosphate Synthase"/>
    <property type="match status" value="1"/>
</dbReference>
<protein>
    <recommendedName>
        <fullName evidence="9">Polyprenyl synthetase</fullName>
    </recommendedName>
</protein>
<evidence type="ECO:0000256" key="1">
    <source>
        <dbReference type="ARBA" id="ARBA00001946"/>
    </source>
</evidence>
<dbReference type="PANTHER" id="PTHR12001:SF85">
    <property type="entry name" value="SHORT CHAIN ISOPRENYL DIPHOSPHATE SYNTHASE"/>
    <property type="match status" value="1"/>
</dbReference>